<keyword evidence="3" id="KW-1185">Reference proteome</keyword>
<evidence type="ECO:0000313" key="2">
    <source>
        <dbReference type="EMBL" id="OAA62102.1"/>
    </source>
</evidence>
<feature type="compositionally biased region" description="Low complexity" evidence="1">
    <location>
        <begin position="138"/>
        <end position="148"/>
    </location>
</feature>
<evidence type="ECO:0000256" key="1">
    <source>
        <dbReference type="SAM" id="MobiDB-lite"/>
    </source>
</evidence>
<gene>
    <name evidence="2" type="ORF">ISF_05111</name>
</gene>
<organism evidence="2 3">
    <name type="scientific">Cordyceps fumosorosea (strain ARSEF 2679)</name>
    <name type="common">Isaria fumosorosea</name>
    <dbReference type="NCBI Taxonomy" id="1081104"/>
    <lineage>
        <taxon>Eukaryota</taxon>
        <taxon>Fungi</taxon>
        <taxon>Dikarya</taxon>
        <taxon>Ascomycota</taxon>
        <taxon>Pezizomycotina</taxon>
        <taxon>Sordariomycetes</taxon>
        <taxon>Hypocreomycetidae</taxon>
        <taxon>Hypocreales</taxon>
        <taxon>Cordycipitaceae</taxon>
        <taxon>Cordyceps</taxon>
    </lineage>
</organism>
<dbReference type="GeneID" id="30021403"/>
<dbReference type="STRING" id="1081104.A0A167V0S9"/>
<accession>A0A167V0S9</accession>
<dbReference type="RefSeq" id="XP_018703852.1">
    <property type="nucleotide sequence ID" value="XM_018848716.1"/>
</dbReference>
<feature type="compositionally biased region" description="Basic and acidic residues" evidence="1">
    <location>
        <begin position="8"/>
        <end position="18"/>
    </location>
</feature>
<feature type="compositionally biased region" description="Low complexity" evidence="1">
    <location>
        <begin position="62"/>
        <end position="75"/>
    </location>
</feature>
<dbReference type="Proteomes" id="UP000076744">
    <property type="component" value="Unassembled WGS sequence"/>
</dbReference>
<feature type="compositionally biased region" description="Basic and acidic residues" evidence="1">
    <location>
        <begin position="181"/>
        <end position="197"/>
    </location>
</feature>
<reference evidence="2 3" key="1">
    <citation type="journal article" date="2016" name="Genome Biol. Evol.">
        <title>Divergent and convergent evolution of fungal pathogenicity.</title>
        <authorList>
            <person name="Shang Y."/>
            <person name="Xiao G."/>
            <person name="Zheng P."/>
            <person name="Cen K."/>
            <person name="Zhan S."/>
            <person name="Wang C."/>
        </authorList>
    </citation>
    <scope>NUCLEOTIDE SEQUENCE [LARGE SCALE GENOMIC DNA]</scope>
    <source>
        <strain evidence="2 3">ARSEF 2679</strain>
    </source>
</reference>
<feature type="region of interest" description="Disordered" evidence="1">
    <location>
        <begin position="1"/>
        <end position="197"/>
    </location>
</feature>
<dbReference type="AlphaFoldDB" id="A0A167V0S9"/>
<dbReference type="EMBL" id="AZHB01000012">
    <property type="protein sequence ID" value="OAA62102.1"/>
    <property type="molecule type" value="Genomic_DNA"/>
</dbReference>
<comment type="caution">
    <text evidence="2">The sequence shown here is derived from an EMBL/GenBank/DDBJ whole genome shotgun (WGS) entry which is preliminary data.</text>
</comment>
<sequence length="614" mass="67511">MSSRRRKISVEDSWRMVDGENDSFDTSLIPGATPNEDEDDILIPLSSEQPSSGFPSQPPPSSQSQPNSSFDSQDSLHSFVKHRADSNVIMRQPFNPSIPPSMAASSRDSSRLVQGPRTPDPQFRMPTVEVISRDRRSSGQSSRTTRPSAVSGSSRGDDSTAVKRRGHITQSSPVKRRSTRHRPEHDHDDAYKRDRDDYGPPLPSISVGIAQWAAAVVGLAFNYAKRPLALLLAVYLSCGAIIVTQNMLQKSVYISLSPICRVPGASLLSLPFCPSPGSQVDSDAPDGRKDPVEFNDLMGVQSKFEDVLERSAEGVSLPLEMKRSETSLRDLRTLVKRSDIEARDELLFELDGFIDTARHSATDLQRFNTHVGSAVDAVIIINRWTVRYIDSLAPLEGGGPSTSSLAIWPGWLFSPFQPGDHIFSEHVLRDKYIEHTMLVSERIAALILEAQAVLRLLTRAEDHLSLIYDVSSRSTEALESRRDEILSKLWTIVGGNAGRLDHLRGQLNLLRRVDEHRTSAVNQVTALVLELEAIQAGLGDLRDRVAEPAVLRDAGSPAASLPLTIHIETINSGVERLEAARRRIRAAEDGRVQDALAKGGVRDDQGRLIGDTSS</sequence>
<feature type="compositionally biased region" description="Low complexity" evidence="1">
    <location>
        <begin position="46"/>
        <end position="55"/>
    </location>
</feature>
<dbReference type="OrthoDB" id="4179406at2759"/>
<protein>
    <submittedName>
        <fullName evidence="2">Uncharacterized protein</fullName>
    </submittedName>
</protein>
<name>A0A167V0S9_CORFA</name>
<proteinExistence type="predicted"/>
<evidence type="ECO:0000313" key="3">
    <source>
        <dbReference type="Proteomes" id="UP000076744"/>
    </source>
</evidence>